<comment type="cofactor">
    <cofactor evidence="12">
        <name>Mg(2+)</name>
        <dbReference type="ChEBI" id="CHEBI:18420"/>
    </cofactor>
</comment>
<dbReference type="GO" id="GO:0009298">
    <property type="term" value="P:GDP-mannose biosynthetic process"/>
    <property type="evidence" value="ECO:0007669"/>
    <property type="project" value="UniProtKB-UniPathway"/>
</dbReference>
<evidence type="ECO:0000256" key="5">
    <source>
        <dbReference type="ARBA" id="ARBA00012730"/>
    </source>
</evidence>
<feature type="binding site" evidence="12">
    <location>
        <position position="211"/>
    </location>
    <ligand>
        <name>Mg(2+)</name>
        <dbReference type="ChEBI" id="CHEBI:18420"/>
        <label>1</label>
    </ligand>
</feature>
<feature type="binding site" evidence="12">
    <location>
        <position position="17"/>
    </location>
    <ligand>
        <name>Mg(2+)</name>
        <dbReference type="ChEBI" id="CHEBI:18420"/>
        <label>1</label>
    </ligand>
</feature>
<dbReference type="InterPro" id="IPR006379">
    <property type="entry name" value="HAD-SF_hydro_IIB"/>
</dbReference>
<comment type="similarity">
    <text evidence="3 13">Belongs to the eukaryotic PMM family.</text>
</comment>
<evidence type="ECO:0000256" key="6">
    <source>
        <dbReference type="ARBA" id="ARBA00022490"/>
    </source>
</evidence>
<dbReference type="GO" id="GO:0004615">
    <property type="term" value="F:phosphomannomutase activity"/>
    <property type="evidence" value="ECO:0007669"/>
    <property type="project" value="UniProtKB-EC"/>
</dbReference>
<evidence type="ECO:0000256" key="8">
    <source>
        <dbReference type="ARBA" id="ARBA00022842"/>
    </source>
</evidence>
<evidence type="ECO:0000256" key="7">
    <source>
        <dbReference type="ARBA" id="ARBA00022723"/>
    </source>
</evidence>
<keyword evidence="6 13" id="KW-0963">Cytoplasm</keyword>
<evidence type="ECO:0000313" key="14">
    <source>
        <dbReference type="Ensembl" id="ENSGACP00000021757.2"/>
    </source>
</evidence>
<evidence type="ECO:0000256" key="10">
    <source>
        <dbReference type="PIRSR" id="PIRSR605002-1"/>
    </source>
</evidence>
<dbReference type="PANTHER" id="PTHR10466">
    <property type="entry name" value="PHOSPHOMANNOMUTASE"/>
    <property type="match status" value="1"/>
</dbReference>
<dbReference type="Gene3D" id="3.40.50.1000">
    <property type="entry name" value="HAD superfamily/HAD-like"/>
    <property type="match status" value="1"/>
</dbReference>
<feature type="binding site" evidence="11">
    <location>
        <position position="144"/>
    </location>
    <ligand>
        <name>alpha-D-mannose 1-phosphate</name>
        <dbReference type="ChEBI" id="CHEBI:58409"/>
    </ligand>
</feature>
<evidence type="ECO:0000256" key="13">
    <source>
        <dbReference type="RuleBase" id="RU361118"/>
    </source>
</evidence>
<dbReference type="SUPFAM" id="SSF56784">
    <property type="entry name" value="HAD-like"/>
    <property type="match status" value="1"/>
</dbReference>
<organism evidence="14 15">
    <name type="scientific">Gasterosteus aculeatus aculeatus</name>
    <name type="common">three-spined stickleback</name>
    <dbReference type="NCBI Taxonomy" id="481459"/>
    <lineage>
        <taxon>Eukaryota</taxon>
        <taxon>Metazoa</taxon>
        <taxon>Chordata</taxon>
        <taxon>Craniata</taxon>
        <taxon>Vertebrata</taxon>
        <taxon>Euteleostomi</taxon>
        <taxon>Actinopterygii</taxon>
        <taxon>Neopterygii</taxon>
        <taxon>Teleostei</taxon>
        <taxon>Neoteleostei</taxon>
        <taxon>Acanthomorphata</taxon>
        <taxon>Eupercaria</taxon>
        <taxon>Perciformes</taxon>
        <taxon>Cottioidei</taxon>
        <taxon>Gasterosteales</taxon>
        <taxon>Gasterosteidae</taxon>
        <taxon>Gasterosteus</taxon>
    </lineage>
</organism>
<dbReference type="EC" id="5.4.2.8" evidence="5 13"/>
<dbReference type="GO" id="GO:0006487">
    <property type="term" value="P:protein N-linked glycosylation"/>
    <property type="evidence" value="ECO:0007669"/>
    <property type="project" value="TreeGrafter"/>
</dbReference>
<keyword evidence="9 13" id="KW-0413">Isomerase</keyword>
<feature type="binding site" evidence="11">
    <location>
        <position position="184"/>
    </location>
    <ligand>
        <name>alpha-D-mannose 1-phosphate</name>
        <dbReference type="ChEBI" id="CHEBI:58409"/>
    </ligand>
</feature>
<keyword evidence="8 12" id="KW-0460">Magnesium</keyword>
<dbReference type="GO" id="GO:0006013">
    <property type="term" value="P:mannose metabolic process"/>
    <property type="evidence" value="ECO:0007669"/>
    <property type="project" value="TreeGrafter"/>
</dbReference>
<dbReference type="Gene3D" id="3.30.1240.20">
    <property type="match status" value="1"/>
</dbReference>
<dbReference type="Proteomes" id="UP000007635">
    <property type="component" value="Chromosome IX"/>
</dbReference>
<dbReference type="InterPro" id="IPR005002">
    <property type="entry name" value="PMM"/>
</dbReference>
<evidence type="ECO:0000256" key="3">
    <source>
        <dbReference type="ARBA" id="ARBA00009736"/>
    </source>
</evidence>
<dbReference type="InterPro" id="IPR036412">
    <property type="entry name" value="HAD-like_sf"/>
</dbReference>
<dbReference type="NCBIfam" id="TIGR01484">
    <property type="entry name" value="HAD-SF-IIB"/>
    <property type="match status" value="1"/>
</dbReference>
<evidence type="ECO:0000313" key="15">
    <source>
        <dbReference type="Proteomes" id="UP000007635"/>
    </source>
</evidence>
<feature type="binding site" evidence="12">
    <location>
        <position position="15"/>
    </location>
    <ligand>
        <name>Mg(2+)</name>
        <dbReference type="ChEBI" id="CHEBI:18420"/>
        <label>1</label>
    </ligand>
</feature>
<comment type="subunit">
    <text evidence="4 13">Homodimer.</text>
</comment>
<feature type="active site" description="Nucleophile" evidence="10">
    <location>
        <position position="15"/>
    </location>
</feature>
<accession>G3PVW8</accession>
<dbReference type="GO" id="GO:0005829">
    <property type="term" value="C:cytosol"/>
    <property type="evidence" value="ECO:0007669"/>
    <property type="project" value="TreeGrafter"/>
</dbReference>
<feature type="active site" description="Proton donor/acceptor" evidence="10">
    <location>
        <position position="17"/>
    </location>
</feature>
<dbReference type="AlphaFoldDB" id="G3PVW8"/>
<keyword evidence="15" id="KW-1185">Reference proteome</keyword>
<reference evidence="14 15" key="1">
    <citation type="journal article" date="2021" name="G3 (Bethesda)">
        <title>Improved contiguity of the threespine stickleback genome using long-read sequencing.</title>
        <authorList>
            <person name="Nath S."/>
            <person name="Shaw D.E."/>
            <person name="White M.A."/>
        </authorList>
    </citation>
    <scope>NUCLEOTIDE SEQUENCE [LARGE SCALE GENOMIC DNA]</scope>
    <source>
        <strain evidence="14 15">Lake Benthic</strain>
    </source>
</reference>
<comment type="subcellular location">
    <subcellularLocation>
        <location evidence="1 13">Cytoplasm</location>
    </subcellularLocation>
</comment>
<evidence type="ECO:0000256" key="2">
    <source>
        <dbReference type="ARBA" id="ARBA00004699"/>
    </source>
</evidence>
<protein>
    <recommendedName>
        <fullName evidence="5 13">Phosphomannomutase</fullName>
        <ecNumber evidence="5 13">5.4.2.8</ecNumber>
    </recommendedName>
</protein>
<name>G3PVW8_GASAC</name>
<feature type="binding site" evidence="11">
    <location>
        <position position="126"/>
    </location>
    <ligand>
        <name>alpha-D-mannose 1-phosphate</name>
        <dbReference type="ChEBI" id="CHEBI:58409"/>
    </ligand>
</feature>
<keyword evidence="7 12" id="KW-0479">Metal-binding</keyword>
<dbReference type="Bgee" id="ENSGACG00000016475">
    <property type="expression patterns" value="Expressed in embryo and 13 other cell types or tissues"/>
</dbReference>
<dbReference type="Ensembl" id="ENSGACT00000021798.2">
    <property type="protein sequence ID" value="ENSGACP00000021757.2"/>
    <property type="gene ID" value="ENSGACG00000016475.2"/>
</dbReference>
<reference evidence="14" key="3">
    <citation type="submission" date="2025-09" db="UniProtKB">
        <authorList>
            <consortium name="Ensembl"/>
        </authorList>
    </citation>
    <scope>IDENTIFICATION</scope>
</reference>
<evidence type="ECO:0000256" key="11">
    <source>
        <dbReference type="PIRSR" id="PIRSR605002-2"/>
    </source>
</evidence>
<dbReference type="GeneTree" id="ENSGT00390000002918"/>
<feature type="binding site" evidence="11">
    <location>
        <position position="182"/>
    </location>
    <ligand>
        <name>alpha-D-mannose 1-phosphate</name>
        <dbReference type="ChEBI" id="CHEBI:58409"/>
    </ligand>
</feature>
<evidence type="ECO:0000256" key="12">
    <source>
        <dbReference type="PIRSR" id="PIRSR605002-3"/>
    </source>
</evidence>
<evidence type="ECO:0000256" key="9">
    <source>
        <dbReference type="ARBA" id="ARBA00023235"/>
    </source>
</evidence>
<comment type="catalytic activity">
    <reaction evidence="13">
        <text>alpha-D-mannose 1-phosphate = D-mannose 6-phosphate</text>
        <dbReference type="Rhea" id="RHEA:11140"/>
        <dbReference type="ChEBI" id="CHEBI:58409"/>
        <dbReference type="ChEBI" id="CHEBI:58735"/>
        <dbReference type="EC" id="5.4.2.8"/>
    </reaction>
</comment>
<dbReference type="UniPathway" id="UPA00126">
    <property type="reaction ID" value="UER00424"/>
</dbReference>
<evidence type="ECO:0000256" key="4">
    <source>
        <dbReference type="ARBA" id="ARBA00011738"/>
    </source>
</evidence>
<dbReference type="PANTHER" id="PTHR10466:SF2">
    <property type="entry name" value="PHOSPHOMANNOMUTASE 2"/>
    <property type="match status" value="1"/>
</dbReference>
<dbReference type="FunFam" id="3.30.1240.20:FF:000001">
    <property type="entry name" value="Phosphomannomutase"/>
    <property type="match status" value="1"/>
</dbReference>
<dbReference type="GO" id="GO:0046872">
    <property type="term" value="F:metal ion binding"/>
    <property type="evidence" value="ECO:0007669"/>
    <property type="project" value="UniProtKB-KW"/>
</dbReference>
<feature type="binding site" evidence="11">
    <location>
        <position position="24"/>
    </location>
    <ligand>
        <name>alpha-D-mannose 1-phosphate</name>
        <dbReference type="ChEBI" id="CHEBI:58409"/>
    </ligand>
</feature>
<proteinExistence type="inferred from homology"/>
<dbReference type="InterPro" id="IPR023214">
    <property type="entry name" value="HAD_sf"/>
</dbReference>
<reference evidence="14" key="2">
    <citation type="submission" date="2025-08" db="UniProtKB">
        <authorList>
            <consortium name="Ensembl"/>
        </authorList>
    </citation>
    <scope>IDENTIFICATION</scope>
</reference>
<feature type="binding site" evidence="11">
    <location>
        <position position="137"/>
    </location>
    <ligand>
        <name>alpha-D-mannose 1-phosphate</name>
        <dbReference type="ChEBI" id="CHEBI:58409"/>
    </ligand>
</feature>
<evidence type="ECO:0000256" key="1">
    <source>
        <dbReference type="ARBA" id="ARBA00004496"/>
    </source>
</evidence>
<sequence>MSGAVVDTSTLYLFDVDGTLTAARQRVTPNMAEFLEELRTRVCVGVVGGSDLSKIKEQLGNDVIHKVDYVFAENGLVAYKNGQLLSVQSIQAHMGEELLQDFINFCLNYMAKIKLPKKRGTFIEFRNGMLNISPIGRSCSQEERNEFYELDQKEKIRDKFVSVLKEEFKGKGLSFSVGGQISFDVFPDGWDKRFCLRFVEKDHSTIHFFGDKTKPQLCYTAQNTSQHSLHFMIGLFLQREETTMRSTATLGPSAMRSPVQRKRNNFASSCPFYESEAATVPVLPKWLLLRVPINLSRRLAHKKDRLNAERDCVLGLGFELEDSLTNERGIFGWVLCDNCHNFNTFESITSYLINWF</sequence>
<dbReference type="Pfam" id="PF03332">
    <property type="entry name" value="PMM"/>
    <property type="match status" value="1"/>
</dbReference>
<dbReference type="InterPro" id="IPR043169">
    <property type="entry name" value="PMM_cap"/>
</dbReference>
<comment type="pathway">
    <text evidence="2 13">Nucleotide-sugar biosynthesis; GDP-alpha-D-mannose biosynthesis; alpha-D-mannose 1-phosphate from D-fructose 6-phosphate: step 2/2.</text>
</comment>
<comment type="function">
    <text evidence="13">Involved in the synthesis of the GDP-mannose and dolichol-phosphate-mannose required for a number of critical mannosyl transfer reactions.</text>
</comment>
<dbReference type="CDD" id="cd02585">
    <property type="entry name" value="HAD_PMM"/>
    <property type="match status" value="1"/>
</dbReference>